<feature type="transmembrane region" description="Helical" evidence="8">
    <location>
        <begin position="44"/>
        <end position="65"/>
    </location>
</feature>
<feature type="transmembrane region" description="Helical" evidence="8">
    <location>
        <begin position="201"/>
        <end position="219"/>
    </location>
</feature>
<dbReference type="PATRIC" id="fig|87541.4.peg.1489"/>
<accession>A0A133XT54</accession>
<dbReference type="InterPro" id="IPR050833">
    <property type="entry name" value="Poly_Biosynth_Transport"/>
</dbReference>
<dbReference type="GO" id="GO:0008360">
    <property type="term" value="P:regulation of cell shape"/>
    <property type="evidence" value="ECO:0007669"/>
    <property type="project" value="UniProtKB-KW"/>
</dbReference>
<evidence type="ECO:0000256" key="3">
    <source>
        <dbReference type="ARBA" id="ARBA00022692"/>
    </source>
</evidence>
<comment type="subcellular location">
    <subcellularLocation>
        <location evidence="1">Cell membrane</location>
        <topology evidence="1">Multi-pass membrane protein</topology>
    </subcellularLocation>
</comment>
<feature type="transmembrane region" description="Helical" evidence="8">
    <location>
        <begin position="544"/>
        <end position="563"/>
    </location>
</feature>
<feature type="transmembrane region" description="Helical" evidence="8">
    <location>
        <begin position="519"/>
        <end position="538"/>
    </location>
</feature>
<gene>
    <name evidence="9" type="ORF">HMPREF3187_01502</name>
</gene>
<organism evidence="9 10">
    <name type="scientific">Aerococcus christensenii</name>
    <dbReference type="NCBI Taxonomy" id="87541"/>
    <lineage>
        <taxon>Bacteria</taxon>
        <taxon>Bacillati</taxon>
        <taxon>Bacillota</taxon>
        <taxon>Bacilli</taxon>
        <taxon>Lactobacillales</taxon>
        <taxon>Aerococcaceae</taxon>
        <taxon>Aerococcus</taxon>
    </lineage>
</organism>
<evidence type="ECO:0000256" key="4">
    <source>
        <dbReference type="ARBA" id="ARBA00022960"/>
    </source>
</evidence>
<dbReference type="CDD" id="cd13124">
    <property type="entry name" value="MATE_SpoVB_like"/>
    <property type="match status" value="1"/>
</dbReference>
<dbReference type="InterPro" id="IPR024923">
    <property type="entry name" value="PG_synth_SpoVB"/>
</dbReference>
<dbReference type="PANTHER" id="PTHR30250">
    <property type="entry name" value="PST FAMILY PREDICTED COLANIC ACID TRANSPORTER"/>
    <property type="match status" value="1"/>
</dbReference>
<sequence>MEKIVGLKTLLKKSWRRNMPNKTEEQQALNRDERAKEKLNEGSAWMSIASVISRILGVLYIIPWMRWIGDPHTGTQANALYSIGYNYYSIFLSIAIAGVPAAISKQMTNYMARGQYGTSQRLFKSGTVMMTVTGLVCALVLYLAAPVLSKNLPAASEEEVVLVIRSLVPALALIPVLSIFRGFFQAYLEMKPSAVSQVTEQIARVFYMLLTVYLIRKVLDGSVATAVAHSTFAAFIGAFVAILTLGYYYWRGRSYYQVPEGYVDTNPVSTRSLLLEIFKIAIPFVITGSIIEMINLVDMNPYIPIMQRVSGLSHDQLVYEYGVFNANARRVIQIILSFATAISSTTVPVVTDTYIRELTHVPVEKLSAQEMKKTFQKTREVILHTLNLFALVMLPASLGLALVAGPIYQLLYGVYDPLGEWYLQISCLMAIPMGLFYVLVMTLQSMDEQKKAMFGIVLGVGMKLLIQFPLLGVFGSEGAMYASLLAFVYMCAYYFMVIHGRVNLSAQAVIKRLLGAFKASGWMVLGGGLLLILMKGWVGPTNRLGALIELAVIGLLGGWIYILSIAKSQQLDVVLGTKKAARIRQFLQIETK</sequence>
<feature type="transmembrane region" description="Helical" evidence="8">
    <location>
        <begin position="480"/>
        <end position="498"/>
    </location>
</feature>
<dbReference type="GO" id="GO:0009252">
    <property type="term" value="P:peptidoglycan biosynthetic process"/>
    <property type="evidence" value="ECO:0007669"/>
    <property type="project" value="UniProtKB-KW"/>
</dbReference>
<dbReference type="AlphaFoldDB" id="A0A133XT54"/>
<evidence type="ECO:0000256" key="7">
    <source>
        <dbReference type="ARBA" id="ARBA00023136"/>
    </source>
</evidence>
<evidence type="ECO:0000256" key="8">
    <source>
        <dbReference type="SAM" id="Phobius"/>
    </source>
</evidence>
<feature type="transmembrane region" description="Helical" evidence="8">
    <location>
        <begin position="125"/>
        <end position="148"/>
    </location>
</feature>
<reference evidence="9 10" key="1">
    <citation type="submission" date="2016-01" db="EMBL/GenBank/DDBJ databases">
        <authorList>
            <person name="Oliw E.H."/>
        </authorList>
    </citation>
    <scope>NUCLEOTIDE SEQUENCE [LARGE SCALE GENOMIC DNA]</scope>
    <source>
        <strain evidence="9 10">KA00635</strain>
    </source>
</reference>
<evidence type="ECO:0000313" key="10">
    <source>
        <dbReference type="Proteomes" id="UP000070422"/>
    </source>
</evidence>
<dbReference type="InterPro" id="IPR002797">
    <property type="entry name" value="Polysacc_synth"/>
</dbReference>
<keyword evidence="2" id="KW-1003">Cell membrane</keyword>
<evidence type="ECO:0000256" key="6">
    <source>
        <dbReference type="ARBA" id="ARBA00022989"/>
    </source>
</evidence>
<feature type="transmembrane region" description="Helical" evidence="8">
    <location>
        <begin position="421"/>
        <end position="440"/>
    </location>
</feature>
<dbReference type="PANTHER" id="PTHR30250:SF21">
    <property type="entry name" value="LIPID II FLIPPASE MURJ"/>
    <property type="match status" value="1"/>
</dbReference>
<evidence type="ECO:0000256" key="1">
    <source>
        <dbReference type="ARBA" id="ARBA00004651"/>
    </source>
</evidence>
<dbReference type="Pfam" id="PF03023">
    <property type="entry name" value="MurJ"/>
    <property type="match status" value="1"/>
</dbReference>
<feature type="transmembrane region" description="Helical" evidence="8">
    <location>
        <begin position="231"/>
        <end position="250"/>
    </location>
</feature>
<feature type="transmembrane region" description="Helical" evidence="8">
    <location>
        <begin position="381"/>
        <end position="409"/>
    </location>
</feature>
<dbReference type="Pfam" id="PF01943">
    <property type="entry name" value="Polysacc_synt"/>
    <property type="match status" value="1"/>
</dbReference>
<proteinExistence type="predicted"/>
<protein>
    <submittedName>
        <fullName evidence="9">Polysaccharide biosynthesis protein</fullName>
    </submittedName>
</protein>
<dbReference type="Proteomes" id="UP000070422">
    <property type="component" value="Unassembled WGS sequence"/>
</dbReference>
<dbReference type="PIRSF" id="PIRSF038958">
    <property type="entry name" value="PG_synth_SpoVB"/>
    <property type="match status" value="1"/>
</dbReference>
<evidence type="ECO:0000313" key="9">
    <source>
        <dbReference type="EMBL" id="KXB34109.1"/>
    </source>
</evidence>
<keyword evidence="6 8" id="KW-1133">Transmembrane helix</keyword>
<feature type="transmembrane region" description="Helical" evidence="8">
    <location>
        <begin position="85"/>
        <end position="104"/>
    </location>
</feature>
<keyword evidence="7 8" id="KW-0472">Membrane</keyword>
<feature type="transmembrane region" description="Helical" evidence="8">
    <location>
        <begin position="452"/>
        <end position="474"/>
    </location>
</feature>
<dbReference type="GO" id="GO:0005886">
    <property type="term" value="C:plasma membrane"/>
    <property type="evidence" value="ECO:0007669"/>
    <property type="project" value="UniProtKB-SubCell"/>
</dbReference>
<dbReference type="InterPro" id="IPR004268">
    <property type="entry name" value="MurJ"/>
</dbReference>
<evidence type="ECO:0000256" key="2">
    <source>
        <dbReference type="ARBA" id="ARBA00022475"/>
    </source>
</evidence>
<feature type="transmembrane region" description="Helical" evidence="8">
    <location>
        <begin position="160"/>
        <end position="180"/>
    </location>
</feature>
<keyword evidence="5" id="KW-0573">Peptidoglycan synthesis</keyword>
<keyword evidence="4" id="KW-0133">Cell shape</keyword>
<keyword evidence="3 8" id="KW-0812">Transmembrane</keyword>
<dbReference type="STRING" id="87541.AWM71_05280"/>
<comment type="caution">
    <text evidence="9">The sequence shown here is derived from an EMBL/GenBank/DDBJ whole genome shotgun (WGS) entry which is preliminary data.</text>
</comment>
<dbReference type="EMBL" id="LSCQ01000084">
    <property type="protein sequence ID" value="KXB34109.1"/>
    <property type="molecule type" value="Genomic_DNA"/>
</dbReference>
<name>A0A133XT54_9LACT</name>
<evidence type="ECO:0000256" key="5">
    <source>
        <dbReference type="ARBA" id="ARBA00022984"/>
    </source>
</evidence>